<organism evidence="1 3">
    <name type="scientific">Arsenicicoccus piscis</name>
    <dbReference type="NCBI Taxonomy" id="673954"/>
    <lineage>
        <taxon>Bacteria</taxon>
        <taxon>Bacillati</taxon>
        <taxon>Actinomycetota</taxon>
        <taxon>Actinomycetes</taxon>
        <taxon>Micrococcales</taxon>
        <taxon>Intrasporangiaceae</taxon>
        <taxon>Arsenicicoccus</taxon>
    </lineage>
</organism>
<dbReference type="NCBIfam" id="TIGR01509">
    <property type="entry name" value="HAD-SF-IA-v3"/>
    <property type="match status" value="1"/>
</dbReference>
<keyword evidence="3" id="KW-1185">Reference proteome</keyword>
<dbReference type="InterPro" id="IPR023214">
    <property type="entry name" value="HAD_sf"/>
</dbReference>
<dbReference type="Pfam" id="PF13419">
    <property type="entry name" value="HAD_2"/>
    <property type="match status" value="1"/>
</dbReference>
<reference evidence="3" key="2">
    <citation type="journal article" date="2019" name="Int. J. Syst. Evol. Microbiol.">
        <title>The Global Catalogue of Microorganisms (GCM) 10K type strain sequencing project: providing services to taxonomists for standard genome sequencing and annotation.</title>
        <authorList>
            <consortium name="The Broad Institute Genomics Platform"/>
            <consortium name="The Broad Institute Genome Sequencing Center for Infectious Disease"/>
            <person name="Wu L."/>
            <person name="Ma J."/>
        </authorList>
    </citation>
    <scope>NUCLEOTIDE SEQUENCE [LARGE SCALE GENOMIC DNA]</scope>
    <source>
        <strain evidence="3">NBRC 105830</strain>
    </source>
</reference>
<dbReference type="SUPFAM" id="SSF56784">
    <property type="entry name" value="HAD-like"/>
    <property type="match status" value="1"/>
</dbReference>
<dbReference type="GO" id="GO:0016787">
    <property type="term" value="F:hydrolase activity"/>
    <property type="evidence" value="ECO:0007669"/>
    <property type="project" value="UniProtKB-KW"/>
</dbReference>
<dbReference type="InterPro" id="IPR041492">
    <property type="entry name" value="HAD_2"/>
</dbReference>
<dbReference type="CDD" id="cd07505">
    <property type="entry name" value="HAD_BPGM-like"/>
    <property type="match status" value="1"/>
</dbReference>
<dbReference type="SFLD" id="SFLDS00003">
    <property type="entry name" value="Haloacid_Dehalogenase"/>
    <property type="match status" value="1"/>
</dbReference>
<gene>
    <name evidence="1" type="ORF">GCM10025862_17760</name>
    <name evidence="2" type="ORF">GCM10025862_40720</name>
</gene>
<name>A0ABQ6HQA5_9MICO</name>
<dbReference type="EMBL" id="BSUJ01000002">
    <property type="protein sequence ID" value="GMA22051.1"/>
    <property type="molecule type" value="Genomic_DNA"/>
</dbReference>
<dbReference type="PANTHER" id="PTHR18901:SF38">
    <property type="entry name" value="PSEUDOURIDINE-5'-PHOSPHATASE"/>
    <property type="match status" value="1"/>
</dbReference>
<evidence type="ECO:0000313" key="1">
    <source>
        <dbReference type="EMBL" id="GMA19755.1"/>
    </source>
</evidence>
<dbReference type="Gene3D" id="1.10.150.240">
    <property type="entry name" value="Putative phosphatase, domain 2"/>
    <property type="match status" value="1"/>
</dbReference>
<comment type="caution">
    <text evidence="1">The sequence shown here is derived from an EMBL/GenBank/DDBJ whole genome shotgun (WGS) entry which is preliminary data.</text>
</comment>
<dbReference type="PANTHER" id="PTHR18901">
    <property type="entry name" value="2-DEOXYGLUCOSE-6-PHOSPHATE PHOSPHATASE 2"/>
    <property type="match status" value="1"/>
</dbReference>
<dbReference type="InterPro" id="IPR006439">
    <property type="entry name" value="HAD-SF_hydro_IA"/>
</dbReference>
<accession>A0ABQ6HQA5</accession>
<evidence type="ECO:0000313" key="3">
    <source>
        <dbReference type="Proteomes" id="UP001157109"/>
    </source>
</evidence>
<dbReference type="EMBL" id="BSUJ01000001">
    <property type="protein sequence ID" value="GMA19755.1"/>
    <property type="molecule type" value="Genomic_DNA"/>
</dbReference>
<evidence type="ECO:0000313" key="2">
    <source>
        <dbReference type="EMBL" id="GMA22051.1"/>
    </source>
</evidence>
<keyword evidence="1" id="KW-0378">Hydrolase</keyword>
<reference evidence="1" key="3">
    <citation type="submission" date="2023-02" db="EMBL/GenBank/DDBJ databases">
        <authorList>
            <person name="Sun Q."/>
            <person name="Mori K."/>
        </authorList>
    </citation>
    <scope>NUCLEOTIDE SEQUENCE</scope>
    <source>
        <strain evidence="1">NBRC 105830</strain>
    </source>
</reference>
<sequence>MDLMTTASAPPQPLPSALLLDMDGTLVDSEPYWMAEEFALVESYGGVWSHEDAQSIVGRPLTYSASVIREHTGMPLTIDEIVQRLLGGVVERFRQHAPWRPGAKELLDQAQELGVPCALVTMSYTVFANELEKIVPAGTFSAVVTGDTVTHGKPHPEPYLTACARLGVEPRTALAIEDSPSGMRSAVAAHVPTIAVPHVVPVPHEHGAAQVPTLAGRSLADLWATATA</sequence>
<dbReference type="InterPro" id="IPR023198">
    <property type="entry name" value="PGP-like_dom2"/>
</dbReference>
<dbReference type="SFLD" id="SFLDG01129">
    <property type="entry name" value="C1.5:_HAD__Beta-PGM__Phosphata"/>
    <property type="match status" value="1"/>
</dbReference>
<reference evidence="1" key="1">
    <citation type="journal article" date="2014" name="Int. J. Syst. Evol. Microbiol.">
        <title>Complete genome of a new Firmicutes species belonging to the dominant human colonic microbiota ('Ruminococcus bicirculans') reveals two chromosomes and a selective capacity to utilize plant glucans.</title>
        <authorList>
            <consortium name="NISC Comparative Sequencing Program"/>
            <person name="Wegmann U."/>
            <person name="Louis P."/>
            <person name="Goesmann A."/>
            <person name="Henrissat B."/>
            <person name="Duncan S.H."/>
            <person name="Flint H.J."/>
        </authorList>
    </citation>
    <scope>NUCLEOTIDE SEQUENCE</scope>
    <source>
        <strain evidence="1">NBRC 105830</strain>
    </source>
</reference>
<dbReference type="Gene3D" id="3.40.50.1000">
    <property type="entry name" value="HAD superfamily/HAD-like"/>
    <property type="match status" value="1"/>
</dbReference>
<dbReference type="Proteomes" id="UP001157109">
    <property type="component" value="Unassembled WGS sequence"/>
</dbReference>
<proteinExistence type="predicted"/>
<protein>
    <submittedName>
        <fullName evidence="1">Hydrolase</fullName>
    </submittedName>
</protein>
<dbReference type="InterPro" id="IPR036412">
    <property type="entry name" value="HAD-like_sf"/>
</dbReference>